<dbReference type="GO" id="GO:0016010">
    <property type="term" value="C:dystrophin-associated glycoprotein complex"/>
    <property type="evidence" value="ECO:0007669"/>
    <property type="project" value="UniProtKB-ARBA"/>
</dbReference>
<evidence type="ECO:0000313" key="19">
    <source>
        <dbReference type="Proteomes" id="UP000001357"/>
    </source>
</evidence>
<feature type="domain" description="WW" evidence="15">
    <location>
        <begin position="55"/>
        <end position="88"/>
    </location>
</feature>
<proteinExistence type="predicted"/>
<evidence type="ECO:0000256" key="10">
    <source>
        <dbReference type="ARBA" id="ARBA00023203"/>
    </source>
</evidence>
<keyword evidence="5" id="KW-0479">Metal-binding</keyword>
<evidence type="ECO:0000256" key="2">
    <source>
        <dbReference type="ARBA" id="ARBA00004278"/>
    </source>
</evidence>
<evidence type="ECO:0000256" key="5">
    <source>
        <dbReference type="ARBA" id="ARBA00022723"/>
    </source>
</evidence>
<dbReference type="PANTHER" id="PTHR12268:SF14">
    <property type="entry name" value="DYSTROPHIN-1"/>
    <property type="match status" value="1"/>
</dbReference>
<evidence type="ECO:0000256" key="13">
    <source>
        <dbReference type="SAM" id="Coils"/>
    </source>
</evidence>
<dbReference type="SUPFAM" id="SSF51045">
    <property type="entry name" value="WW domain"/>
    <property type="match status" value="1"/>
</dbReference>
<keyword evidence="13" id="KW-0175">Coiled coil</keyword>
<evidence type="ECO:0000256" key="12">
    <source>
        <dbReference type="PROSITE-ProRule" id="PRU00228"/>
    </source>
</evidence>
<dbReference type="GO" id="GO:0003779">
    <property type="term" value="F:actin binding"/>
    <property type="evidence" value="ECO:0007669"/>
    <property type="project" value="UniProtKB-KW"/>
</dbReference>
<dbReference type="EMBL" id="CH991543">
    <property type="protein sequence ID" value="EDQ92900.1"/>
    <property type="molecule type" value="Genomic_DNA"/>
</dbReference>
<feature type="region of interest" description="Disordered" evidence="14">
    <location>
        <begin position="719"/>
        <end position="740"/>
    </location>
</feature>
<evidence type="ECO:0000256" key="9">
    <source>
        <dbReference type="ARBA" id="ARBA00023136"/>
    </source>
</evidence>
<dbReference type="InterPro" id="IPR011992">
    <property type="entry name" value="EF-hand-dom_pair"/>
</dbReference>
<dbReference type="SUPFAM" id="SSF57850">
    <property type="entry name" value="RING/U-box"/>
    <property type="match status" value="1"/>
</dbReference>
<dbReference type="STRING" id="81824.A9UPN1"/>
<dbReference type="InParanoid" id="A9UPN1"/>
<keyword evidence="11" id="KW-0206">Cytoskeleton</keyword>
<evidence type="ECO:0000256" key="1">
    <source>
        <dbReference type="ARBA" id="ARBA00004245"/>
    </source>
</evidence>
<feature type="domain" description="EF-hand" evidence="17">
    <location>
        <begin position="206"/>
        <end position="241"/>
    </location>
</feature>
<comment type="subcellular location">
    <subcellularLocation>
        <location evidence="2">Cell membrane</location>
        <location evidence="2">Sarcolemma</location>
        <topology evidence="2">Peripheral membrane protein</topology>
        <orientation evidence="2">Cytoplasmic side</orientation>
    </subcellularLocation>
    <subcellularLocation>
        <location evidence="1">Cytoplasm</location>
        <location evidence="1">Cytoskeleton</location>
    </subcellularLocation>
</comment>
<protein>
    <recommendedName>
        <fullName evidence="20">Calmodulin</fullName>
    </recommendedName>
</protein>
<dbReference type="InterPro" id="IPR015154">
    <property type="entry name" value="EF-hand_dom_typ2"/>
</dbReference>
<feature type="compositionally biased region" description="Low complexity" evidence="14">
    <location>
        <begin position="825"/>
        <end position="836"/>
    </location>
</feature>
<evidence type="ECO:0000259" key="17">
    <source>
        <dbReference type="PROSITE" id="PS50222"/>
    </source>
</evidence>
<evidence type="ECO:0000313" key="18">
    <source>
        <dbReference type="EMBL" id="EDQ92900.1"/>
    </source>
</evidence>
<feature type="region of interest" description="Disordered" evidence="14">
    <location>
        <begin position="773"/>
        <end position="848"/>
    </location>
</feature>
<evidence type="ECO:0000256" key="3">
    <source>
        <dbReference type="ARBA" id="ARBA00022475"/>
    </source>
</evidence>
<dbReference type="Gene3D" id="2.20.70.10">
    <property type="match status" value="1"/>
</dbReference>
<organism evidence="18 19">
    <name type="scientific">Monosiga brevicollis</name>
    <name type="common">Choanoflagellate</name>
    <dbReference type="NCBI Taxonomy" id="81824"/>
    <lineage>
        <taxon>Eukaryota</taxon>
        <taxon>Choanoflagellata</taxon>
        <taxon>Craspedida</taxon>
        <taxon>Salpingoecidae</taxon>
        <taxon>Monosiga</taxon>
    </lineage>
</organism>
<dbReference type="Pfam" id="PF00397">
    <property type="entry name" value="WW"/>
    <property type="match status" value="1"/>
</dbReference>
<keyword evidence="10" id="KW-0009">Actin-binding</keyword>
<dbReference type="InterPro" id="IPR002048">
    <property type="entry name" value="EF_hand_dom"/>
</dbReference>
<dbReference type="Pfam" id="PF09069">
    <property type="entry name" value="EF-hand_3"/>
    <property type="match status" value="1"/>
</dbReference>
<dbReference type="PROSITE" id="PS50222">
    <property type="entry name" value="EF_HAND_2"/>
    <property type="match status" value="2"/>
</dbReference>
<dbReference type="AlphaFoldDB" id="A9UPN1"/>
<dbReference type="Pfam" id="PF09068">
    <property type="entry name" value="EF-hand_2"/>
    <property type="match status" value="1"/>
</dbReference>
<dbReference type="InterPro" id="IPR001202">
    <property type="entry name" value="WW_dom"/>
</dbReference>
<dbReference type="InterPro" id="IPR050774">
    <property type="entry name" value="KCMF1/Dystrophin"/>
</dbReference>
<dbReference type="GO" id="GO:0005886">
    <property type="term" value="C:plasma membrane"/>
    <property type="evidence" value="ECO:0000318"/>
    <property type="project" value="GO_Central"/>
</dbReference>
<dbReference type="InterPro" id="IPR036020">
    <property type="entry name" value="WW_dom_sf"/>
</dbReference>
<feature type="coiled-coil region" evidence="13">
    <location>
        <begin position="442"/>
        <end position="551"/>
    </location>
</feature>
<dbReference type="InterPro" id="IPR043145">
    <property type="entry name" value="Znf_ZZ_sf"/>
</dbReference>
<keyword evidence="4" id="KW-0963">Cytoplasm</keyword>
<dbReference type="Gene3D" id="3.30.60.90">
    <property type="match status" value="1"/>
</dbReference>
<dbReference type="CDD" id="cd00201">
    <property type="entry name" value="WW"/>
    <property type="match status" value="1"/>
</dbReference>
<dbReference type="SMART" id="SM00291">
    <property type="entry name" value="ZnF_ZZ"/>
    <property type="match status" value="1"/>
</dbReference>
<dbReference type="InterPro" id="IPR000433">
    <property type="entry name" value="Znf_ZZ"/>
</dbReference>
<keyword evidence="7" id="KW-0862">Zinc</keyword>
<dbReference type="Proteomes" id="UP000001357">
    <property type="component" value="Unassembled WGS sequence"/>
</dbReference>
<dbReference type="PROSITE" id="PS50020">
    <property type="entry name" value="WW_DOMAIN_2"/>
    <property type="match status" value="1"/>
</dbReference>
<feature type="domain" description="ZZ-type" evidence="16">
    <location>
        <begin position="312"/>
        <end position="368"/>
    </location>
</feature>
<evidence type="ECO:0000256" key="11">
    <source>
        <dbReference type="ARBA" id="ARBA00023212"/>
    </source>
</evidence>
<dbReference type="RefSeq" id="XP_001742662.1">
    <property type="nucleotide sequence ID" value="XM_001742610.1"/>
</dbReference>
<evidence type="ECO:0000259" key="15">
    <source>
        <dbReference type="PROSITE" id="PS50020"/>
    </source>
</evidence>
<gene>
    <name evidence="18" type="ORF">MONBRDRAFT_22129</name>
</gene>
<dbReference type="GO" id="GO:0005737">
    <property type="term" value="C:cytoplasm"/>
    <property type="evidence" value="ECO:0007669"/>
    <property type="project" value="UniProtKB-ARBA"/>
</dbReference>
<evidence type="ECO:0000256" key="6">
    <source>
        <dbReference type="ARBA" id="ARBA00022771"/>
    </source>
</evidence>
<accession>A9UPN1</accession>
<evidence type="ECO:0000256" key="4">
    <source>
        <dbReference type="ARBA" id="ARBA00022490"/>
    </source>
</evidence>
<dbReference type="FunCoup" id="A9UPN1">
    <property type="interactions" value="15"/>
</dbReference>
<dbReference type="eggNOG" id="KOG4286">
    <property type="taxonomic scope" value="Eukaryota"/>
</dbReference>
<dbReference type="GeneID" id="5888136"/>
<dbReference type="PROSITE" id="PS01159">
    <property type="entry name" value="WW_DOMAIN_1"/>
    <property type="match status" value="1"/>
</dbReference>
<feature type="compositionally biased region" description="Basic and acidic residues" evidence="14">
    <location>
        <begin position="796"/>
        <end position="805"/>
    </location>
</feature>
<dbReference type="Pfam" id="PF00569">
    <property type="entry name" value="ZZ"/>
    <property type="match status" value="1"/>
</dbReference>
<reference evidence="18 19" key="1">
    <citation type="journal article" date="2008" name="Nature">
        <title>The genome of the choanoflagellate Monosiga brevicollis and the origin of metazoans.</title>
        <authorList>
            <consortium name="JGI Sequencing"/>
            <person name="King N."/>
            <person name="Westbrook M.J."/>
            <person name="Young S.L."/>
            <person name="Kuo A."/>
            <person name="Abedin M."/>
            <person name="Chapman J."/>
            <person name="Fairclough S."/>
            <person name="Hellsten U."/>
            <person name="Isogai Y."/>
            <person name="Letunic I."/>
            <person name="Marr M."/>
            <person name="Pincus D."/>
            <person name="Putnam N."/>
            <person name="Rokas A."/>
            <person name="Wright K.J."/>
            <person name="Zuzow R."/>
            <person name="Dirks W."/>
            <person name="Good M."/>
            <person name="Goodstein D."/>
            <person name="Lemons D."/>
            <person name="Li W."/>
            <person name="Lyons J.B."/>
            <person name="Morris A."/>
            <person name="Nichols S."/>
            <person name="Richter D.J."/>
            <person name="Salamov A."/>
            <person name="Bork P."/>
            <person name="Lim W.A."/>
            <person name="Manning G."/>
            <person name="Miller W.T."/>
            <person name="McGinnis W."/>
            <person name="Shapiro H."/>
            <person name="Tjian R."/>
            <person name="Grigoriev I.V."/>
            <person name="Rokhsar D."/>
        </authorList>
    </citation>
    <scope>NUCLEOTIDE SEQUENCE [LARGE SCALE GENOMIC DNA]</scope>
    <source>
        <strain evidence="19">MX1 / ATCC 50154</strain>
    </source>
</reference>
<evidence type="ECO:0000256" key="14">
    <source>
        <dbReference type="SAM" id="MobiDB-lite"/>
    </source>
</evidence>
<evidence type="ECO:0000256" key="7">
    <source>
        <dbReference type="ARBA" id="ARBA00022833"/>
    </source>
</evidence>
<dbReference type="KEGG" id="mbr:MONBRDRAFT_22129"/>
<dbReference type="SUPFAM" id="SSF47473">
    <property type="entry name" value="EF-hand"/>
    <property type="match status" value="1"/>
</dbReference>
<evidence type="ECO:0000259" key="16">
    <source>
        <dbReference type="PROSITE" id="PS50135"/>
    </source>
</evidence>
<dbReference type="SMART" id="SM00054">
    <property type="entry name" value="EFh"/>
    <property type="match status" value="2"/>
</dbReference>
<keyword evidence="3" id="KW-1003">Cell membrane</keyword>
<feature type="region of interest" description="Disordered" evidence="14">
    <location>
        <begin position="1"/>
        <end position="33"/>
    </location>
</feature>
<feature type="region of interest" description="Disordered" evidence="14">
    <location>
        <begin position="681"/>
        <end position="701"/>
    </location>
</feature>
<evidence type="ECO:0008006" key="20">
    <source>
        <dbReference type="Google" id="ProtNLM"/>
    </source>
</evidence>
<keyword evidence="19" id="KW-1185">Reference proteome</keyword>
<dbReference type="PANTHER" id="PTHR12268">
    <property type="entry name" value="E3 UBIQUITIN-PROTEIN LIGASE KCMF1"/>
    <property type="match status" value="1"/>
</dbReference>
<evidence type="ECO:0000256" key="8">
    <source>
        <dbReference type="ARBA" id="ARBA00022837"/>
    </source>
</evidence>
<feature type="compositionally biased region" description="Low complexity" evidence="14">
    <location>
        <begin position="11"/>
        <end position="24"/>
    </location>
</feature>
<name>A9UPN1_MONBE</name>
<keyword evidence="6 12" id="KW-0863">Zinc-finger</keyword>
<dbReference type="OMA" id="CYWTGRE"/>
<dbReference type="InterPro" id="IPR015153">
    <property type="entry name" value="EF-hand_dom_typ1"/>
</dbReference>
<dbReference type="PROSITE" id="PS50135">
    <property type="entry name" value="ZF_ZZ_2"/>
    <property type="match status" value="1"/>
</dbReference>
<feature type="domain" description="EF-hand" evidence="17">
    <location>
        <begin position="170"/>
        <end position="205"/>
    </location>
</feature>
<keyword evidence="9" id="KW-0472">Membrane</keyword>
<dbReference type="Gene3D" id="6.10.140.70">
    <property type="match status" value="1"/>
</dbReference>
<dbReference type="Gene3D" id="1.10.238.10">
    <property type="entry name" value="EF-hand"/>
    <property type="match status" value="1"/>
</dbReference>
<dbReference type="GO" id="GO:0005509">
    <property type="term" value="F:calcium ion binding"/>
    <property type="evidence" value="ECO:0007669"/>
    <property type="project" value="InterPro"/>
</dbReference>
<dbReference type="GO" id="GO:0005856">
    <property type="term" value="C:cytoskeleton"/>
    <property type="evidence" value="ECO:0007669"/>
    <property type="project" value="UniProtKB-SubCell"/>
</dbReference>
<dbReference type="CDD" id="cd15901">
    <property type="entry name" value="EFh_DMD_DYTN_DTN"/>
    <property type="match status" value="1"/>
</dbReference>
<keyword evidence="8" id="KW-0106">Calcium</keyword>
<sequence>MGRAKAVNKASFGQQGSSISVSSQRSDDDRLASRRAMTTVWRSEIVPARKSMIGEPLPHGWAKALTDSGTPYYINHETRVTQWVDPRLQSCLQELSAHDDIRLAAYRTAIKLRDVQVYLRMSQIKLPTALNAFYALDVHSDYSSGQQIDAEEMAVVLMEMYADLPHPQRNVEVMISMMLKIYDRNRSGHISLQAFQTALTLLSVSWIEEKYRFLFTIYDTNQDDFITVEQLTQLLRHVVGLPNGIREAYAFCPTKEFPEQEAHRVFELERERNGAAATQISLNTFVNYCMTDPRPLLWLPVMHRVAATENSKHETTCCVCKMYPIIGFRYKNMTSMDRDVCQECYWTGREGNGHKASHEVKEYCFSSTARQDAKDFFGRIKRKMTKKKADESEAARTARAAKPVPVAEPRMSVAVPYEQALQEPAEGDDVVDHADVGLSHGVAGLQDEHDLIQEMAAQLKAADDEGGPVSTMVVNLETEQKLHLLRVIDELDAENRQLLQRLMDSERDRVAELQEPVAGDEGVRDAMQGRINDLNERNRDLVDQLTRLQAMLVASGMAQGHDNDNEQVNAPAYELARAGTHDDMPIYERAAHRANEYPPHTQLQHGALQATNDDEPDISLFLFVWKAYDPSHELAAIADSLSTAFADLRAEVCPDSALRYLMAIAFTPCLAAPKPTEPGHCLDEIKASSDAPTRAPRRSLLNSEERRELWGAETAAMLEEQDQYGNTPLPRDTIKRQKNSIRSASFRLRARLGRLASYSPDPASMAQDFVLAASPMPTPGRRGSDTRASDASPPLRARENSRRSSAEGPPPPPALTTSTPRVYRAPSMADASPDASGEGRIARHAATVRRPDLGERRLSDERLGAVSNNFESRVLASRARVQQILGVQSPDVTEANAVRDYLTVFSDGYLFCLLANHRLRERKLTQVKPYRSPLKAYPSAAERLTPSQVVENFNMFHSAWRTLGFDETRVPTWGDITHVAEEVDLSPQQRRYSLKVLEAVETLLALSESKA</sequence>
<dbReference type="GO" id="GO:0008270">
    <property type="term" value="F:zinc ion binding"/>
    <property type="evidence" value="ECO:0007669"/>
    <property type="project" value="UniProtKB-KW"/>
</dbReference>
<dbReference type="SMART" id="SM00456">
    <property type="entry name" value="WW"/>
    <property type="match status" value="1"/>
</dbReference>